<organism evidence="3 4">
    <name type="scientific">Alkalicoccobacillus porphyridii</name>
    <dbReference type="NCBI Taxonomy" id="2597270"/>
    <lineage>
        <taxon>Bacteria</taxon>
        <taxon>Bacillati</taxon>
        <taxon>Bacillota</taxon>
        <taxon>Bacilli</taxon>
        <taxon>Bacillales</taxon>
        <taxon>Bacillaceae</taxon>
        <taxon>Alkalicoccobacillus</taxon>
    </lineage>
</organism>
<sequence>MRLDHVGVMTKDIEKSIAFYEDICGMTLKQKVTQNDGKRVLAFLGFQDGPETELELIEHKDDFIIEGKVNHVAIAVESVEDTFAHCQKKNASFIEEEIKTLSNGYRLFFIDGPEGEKVEFFER</sequence>
<dbReference type="PROSITE" id="PS51819">
    <property type="entry name" value="VOC"/>
    <property type="match status" value="1"/>
</dbReference>
<dbReference type="EMBL" id="VLXZ01000002">
    <property type="protein sequence ID" value="TSB47808.1"/>
    <property type="molecule type" value="Genomic_DNA"/>
</dbReference>
<dbReference type="GO" id="GO:0046872">
    <property type="term" value="F:metal ion binding"/>
    <property type="evidence" value="ECO:0007669"/>
    <property type="project" value="UniProtKB-KW"/>
</dbReference>
<dbReference type="AlphaFoldDB" id="A0A554A296"/>
<evidence type="ECO:0000259" key="2">
    <source>
        <dbReference type="PROSITE" id="PS51819"/>
    </source>
</evidence>
<keyword evidence="1" id="KW-0479">Metal-binding</keyword>
<dbReference type="GO" id="GO:0046491">
    <property type="term" value="P:L-methylmalonyl-CoA metabolic process"/>
    <property type="evidence" value="ECO:0007669"/>
    <property type="project" value="TreeGrafter"/>
</dbReference>
<dbReference type="InterPro" id="IPR004360">
    <property type="entry name" value="Glyas_Fos-R_dOase_dom"/>
</dbReference>
<dbReference type="Gene3D" id="3.10.180.10">
    <property type="entry name" value="2,3-Dihydroxybiphenyl 1,2-Dioxygenase, domain 1"/>
    <property type="match status" value="1"/>
</dbReference>
<comment type="caution">
    <text evidence="3">The sequence shown here is derived from an EMBL/GenBank/DDBJ whole genome shotgun (WGS) entry which is preliminary data.</text>
</comment>
<dbReference type="SUPFAM" id="SSF54593">
    <property type="entry name" value="Glyoxalase/Bleomycin resistance protein/Dihydroxybiphenyl dioxygenase"/>
    <property type="match status" value="1"/>
</dbReference>
<dbReference type="Proteomes" id="UP000318521">
    <property type="component" value="Unassembled WGS sequence"/>
</dbReference>
<proteinExistence type="predicted"/>
<evidence type="ECO:0000256" key="1">
    <source>
        <dbReference type="ARBA" id="ARBA00022723"/>
    </source>
</evidence>
<gene>
    <name evidence="3" type="ORF">FN960_04640</name>
</gene>
<dbReference type="Pfam" id="PF00903">
    <property type="entry name" value="Glyoxalase"/>
    <property type="match status" value="1"/>
</dbReference>
<reference evidence="3 4" key="1">
    <citation type="submission" date="2019-07" db="EMBL/GenBank/DDBJ databases">
        <authorList>
            <person name="Park Y.J."/>
            <person name="Jeong S.E."/>
            <person name="Jung H.S."/>
        </authorList>
    </citation>
    <scope>NUCLEOTIDE SEQUENCE [LARGE SCALE GENOMIC DNA]</scope>
    <source>
        <strain evidence="4">P16(2019)</strain>
    </source>
</reference>
<dbReference type="InterPro" id="IPR029068">
    <property type="entry name" value="Glyas_Bleomycin-R_OHBP_Dase"/>
</dbReference>
<dbReference type="PANTHER" id="PTHR43048:SF3">
    <property type="entry name" value="METHYLMALONYL-COA EPIMERASE, MITOCHONDRIAL"/>
    <property type="match status" value="1"/>
</dbReference>
<evidence type="ECO:0000313" key="3">
    <source>
        <dbReference type="EMBL" id="TSB47808.1"/>
    </source>
</evidence>
<feature type="domain" description="VOC" evidence="2">
    <location>
        <begin position="2"/>
        <end position="123"/>
    </location>
</feature>
<dbReference type="GO" id="GO:0004493">
    <property type="term" value="F:methylmalonyl-CoA epimerase activity"/>
    <property type="evidence" value="ECO:0007669"/>
    <property type="project" value="TreeGrafter"/>
</dbReference>
<name>A0A554A296_9BACI</name>
<dbReference type="InterPro" id="IPR037523">
    <property type="entry name" value="VOC_core"/>
</dbReference>
<dbReference type="CDD" id="cd06587">
    <property type="entry name" value="VOC"/>
    <property type="match status" value="1"/>
</dbReference>
<keyword evidence="4" id="KW-1185">Reference proteome</keyword>
<dbReference type="InterPro" id="IPR051785">
    <property type="entry name" value="MMCE/EMCE_epimerase"/>
</dbReference>
<protein>
    <submittedName>
        <fullName evidence="3">VOC family protein</fullName>
    </submittedName>
</protein>
<dbReference type="OrthoDB" id="371072at2"/>
<evidence type="ECO:0000313" key="4">
    <source>
        <dbReference type="Proteomes" id="UP000318521"/>
    </source>
</evidence>
<dbReference type="PANTHER" id="PTHR43048">
    <property type="entry name" value="METHYLMALONYL-COA EPIMERASE"/>
    <property type="match status" value="1"/>
</dbReference>
<accession>A0A554A296</accession>
<dbReference type="RefSeq" id="WP_143847384.1">
    <property type="nucleotide sequence ID" value="NZ_VLXZ01000002.1"/>
</dbReference>